<protein>
    <submittedName>
        <fullName evidence="1">Uncharacterized protein</fullName>
    </submittedName>
</protein>
<dbReference type="EMBL" id="CAJNIZ010004291">
    <property type="protein sequence ID" value="CAE7231088.1"/>
    <property type="molecule type" value="Genomic_DNA"/>
</dbReference>
<feature type="non-terminal residue" evidence="1">
    <location>
        <position position="68"/>
    </location>
</feature>
<reference evidence="1" key="1">
    <citation type="submission" date="2021-02" db="EMBL/GenBank/DDBJ databases">
        <authorList>
            <person name="Dougan E. K."/>
            <person name="Rhodes N."/>
            <person name="Thang M."/>
            <person name="Chan C."/>
        </authorList>
    </citation>
    <scope>NUCLEOTIDE SEQUENCE</scope>
</reference>
<proteinExistence type="predicted"/>
<evidence type="ECO:0000313" key="2">
    <source>
        <dbReference type="Proteomes" id="UP000649617"/>
    </source>
</evidence>
<evidence type="ECO:0000313" key="1">
    <source>
        <dbReference type="EMBL" id="CAE7231088.1"/>
    </source>
</evidence>
<dbReference type="OrthoDB" id="421185at2759"/>
<gene>
    <name evidence="1" type="ORF">SPIL2461_LOCUS3521</name>
</gene>
<dbReference type="Proteomes" id="UP000649617">
    <property type="component" value="Unassembled WGS sequence"/>
</dbReference>
<name>A0A812KJX8_SYMPI</name>
<organism evidence="1 2">
    <name type="scientific">Symbiodinium pilosum</name>
    <name type="common">Dinoflagellate</name>
    <dbReference type="NCBI Taxonomy" id="2952"/>
    <lineage>
        <taxon>Eukaryota</taxon>
        <taxon>Sar</taxon>
        <taxon>Alveolata</taxon>
        <taxon>Dinophyceae</taxon>
        <taxon>Suessiales</taxon>
        <taxon>Symbiodiniaceae</taxon>
        <taxon>Symbiodinium</taxon>
    </lineage>
</organism>
<accession>A0A812KJX8</accession>
<sequence>MQYAAESLSAKAFLDSVDALVSTLQPLTAALPDVDKEAVEGLVNSTRDLQKIFAEIELAVQSVQSLFE</sequence>
<dbReference type="AlphaFoldDB" id="A0A812KJX8"/>
<comment type="caution">
    <text evidence="1">The sequence shown here is derived from an EMBL/GenBank/DDBJ whole genome shotgun (WGS) entry which is preliminary data.</text>
</comment>
<keyword evidence="2" id="KW-1185">Reference proteome</keyword>